<dbReference type="EC" id="3.6.4.13" evidence="1"/>
<dbReference type="Pfam" id="PF21010">
    <property type="entry name" value="HA2_C"/>
    <property type="match status" value="1"/>
</dbReference>
<keyword evidence="3" id="KW-0378">Hydrolase</keyword>
<proteinExistence type="inferred from homology"/>
<accession>A0AAW2FUK6</accession>
<dbReference type="Pfam" id="PF04408">
    <property type="entry name" value="WHD_HA2"/>
    <property type="match status" value="1"/>
</dbReference>
<dbReference type="GO" id="GO:0002151">
    <property type="term" value="F:G-quadruplex RNA binding"/>
    <property type="evidence" value="ECO:0007669"/>
    <property type="project" value="TreeGrafter"/>
</dbReference>
<dbReference type="InterPro" id="IPR027417">
    <property type="entry name" value="P-loop_NTPase"/>
</dbReference>
<keyword evidence="5" id="KW-0067">ATP-binding</keyword>
<name>A0AAW2FUK6_9HYME</name>
<dbReference type="InterPro" id="IPR048333">
    <property type="entry name" value="HA2_WH"/>
</dbReference>
<comment type="caution">
    <text evidence="10">The sequence shown here is derived from an EMBL/GenBank/DDBJ whole genome shotgun (WGS) entry which is preliminary data.</text>
</comment>
<evidence type="ECO:0000256" key="2">
    <source>
        <dbReference type="ARBA" id="ARBA00022741"/>
    </source>
</evidence>
<dbReference type="GO" id="GO:0005634">
    <property type="term" value="C:nucleus"/>
    <property type="evidence" value="ECO:0007669"/>
    <property type="project" value="TreeGrafter"/>
</dbReference>
<dbReference type="GO" id="GO:0005524">
    <property type="term" value="F:ATP binding"/>
    <property type="evidence" value="ECO:0007669"/>
    <property type="project" value="UniProtKB-KW"/>
</dbReference>
<dbReference type="FunFam" id="3.40.50.300:FF:000526">
    <property type="entry name" value="DExH-box ATP-dependent RNA helicase DExH3"/>
    <property type="match status" value="1"/>
</dbReference>
<dbReference type="PROSITE" id="PS51194">
    <property type="entry name" value="HELICASE_CTER"/>
    <property type="match status" value="1"/>
</dbReference>
<dbReference type="EMBL" id="JADYXP020000008">
    <property type="protein sequence ID" value="KAL0118910.1"/>
    <property type="molecule type" value="Genomic_DNA"/>
</dbReference>
<dbReference type="CDD" id="cd17917">
    <property type="entry name" value="DEXHc_RHA-like"/>
    <property type="match status" value="1"/>
</dbReference>
<dbReference type="InterPro" id="IPR001650">
    <property type="entry name" value="Helicase_C-like"/>
</dbReference>
<comment type="similarity">
    <text evidence="7">Belongs to the DExH box helicase family.</text>
</comment>
<dbReference type="GO" id="GO:0003724">
    <property type="term" value="F:RNA helicase activity"/>
    <property type="evidence" value="ECO:0007669"/>
    <property type="project" value="UniProtKB-EC"/>
</dbReference>
<evidence type="ECO:0000256" key="7">
    <source>
        <dbReference type="ARBA" id="ARBA00060772"/>
    </source>
</evidence>
<keyword evidence="4" id="KW-0347">Helicase</keyword>
<protein>
    <recommendedName>
        <fullName evidence="1">RNA helicase</fullName>
        <ecNumber evidence="1">3.6.4.13</ecNumber>
    </recommendedName>
</protein>
<evidence type="ECO:0000256" key="3">
    <source>
        <dbReference type="ARBA" id="ARBA00022801"/>
    </source>
</evidence>
<dbReference type="Gene3D" id="1.20.120.1080">
    <property type="match status" value="1"/>
</dbReference>
<evidence type="ECO:0000256" key="4">
    <source>
        <dbReference type="ARBA" id="ARBA00022806"/>
    </source>
</evidence>
<dbReference type="SMART" id="SM00490">
    <property type="entry name" value="HELICc"/>
    <property type="match status" value="1"/>
</dbReference>
<keyword evidence="2" id="KW-0547">Nucleotide-binding</keyword>
<reference evidence="10 11" key="1">
    <citation type="submission" date="2023-03" db="EMBL/GenBank/DDBJ databases">
        <title>High recombination rates correlate with genetic variation in Cardiocondyla obscurior ants.</title>
        <authorList>
            <person name="Errbii M."/>
        </authorList>
    </citation>
    <scope>NUCLEOTIDE SEQUENCE [LARGE SCALE GENOMIC DNA]</scope>
    <source>
        <strain evidence="10">Alpha-2009</strain>
        <tissue evidence="10">Whole body</tissue>
    </source>
</reference>
<feature type="domain" description="Helicase ATP-binding" evidence="8">
    <location>
        <begin position="309"/>
        <end position="477"/>
    </location>
</feature>
<dbReference type="AlphaFoldDB" id="A0AAW2FUK6"/>
<keyword evidence="6" id="KW-0694">RNA-binding</keyword>
<dbReference type="PROSITE" id="PS51192">
    <property type="entry name" value="HELICASE_ATP_BIND_1"/>
    <property type="match status" value="1"/>
</dbReference>
<dbReference type="PANTHER" id="PTHR18934">
    <property type="entry name" value="ATP-DEPENDENT RNA HELICASE"/>
    <property type="match status" value="1"/>
</dbReference>
<dbReference type="InterPro" id="IPR007502">
    <property type="entry name" value="Helicase-assoc_dom"/>
</dbReference>
<evidence type="ECO:0000256" key="5">
    <source>
        <dbReference type="ARBA" id="ARBA00022840"/>
    </source>
</evidence>
<dbReference type="SMART" id="SM00487">
    <property type="entry name" value="DEXDc"/>
    <property type="match status" value="1"/>
</dbReference>
<dbReference type="SMART" id="SM00847">
    <property type="entry name" value="HA2"/>
    <property type="match status" value="1"/>
</dbReference>
<sequence>MLGMSLVLSRQRSTYNWYIGFEQCRAAYQGRNIIKHFHVHSSIAQYCVSVKDKEKNLSQVKEIEYKSTKVNRLRFKTKSEKFTEENFNQFETNHNDSQRINKDNMIKKRVERLYSDPKCTLDSIYAIVGHELKDKTVLTSKYKNIKNFKVWEITLNVKWPEVMSFKEIGKTKALCFKNAAWKCLQWLELNGKLKNGKPIMYDQTDLRSMLSKPIALNIELSSEMLNNISHLVQNYQDDIAGVINNTENLARDRLESSFVNDYNDLYNIKNRSSDNVNTFRNKILKDRVSKRQFDEIVTLPIHEFKDDILSKLENNRVLLIEGDTGCGKTTQVPQFILDSFAQNGNATDCNILISQPRRISAISLADRIACERKEDVGDVVGFQVKLEQVLPKELGSIVFCTTGILLRKLQFNPNLEGYSHVILDEAHERTIDTDILMNLLKRCLEKNPSLKVLIMSATINTHMFQQYFDCPVVRVPGRLYSVKMNFLEDIQHLPNIEKYRTYAINPRYNDEVEKLSVDFEKIVQVIKWISMHKPPGAILCFLPGWAEITKVQSMIEDTSSCTANFLILPMHSKISHNEQRKIFEHTPADVRKIILATDIAETGITVSDVVYVVDSAIRKESRWDADKDLPSISNCWVSRANIQQRKGRAGRVKPGESYHLISKREYENLDAHPIPELLRNPLEKVILTSKAYTLESAEQFLNGFLEPPTSSAIKKGVKYLMDLGAMSDKEYLTPLGKRMLLFPTYPKFSKAMVLSTIFNCMHPVTTIATIFSSEDSLFHNVLDKKSEIRKNKKIYHPFSDHIAMAWIFKQWYTCNETTPSLTQKFCYDMRLRPYKIRTLNKIRDTYIQQLIQCRMLPKDTKYLGYKSNIEVNEFENNDELVQAVLYAATQQLIEQKNIGFKNGIIRKGVNTLRIQGRAKAVISGESVNYNRKVWPSSFLTYFNAAHCQIRRSTVIRETSVISPLTVLLFAAQEMWKFECHKLDDNKAEIVMTVNDNKYTLRFACDSFETATLLLQFKYIVRHLVDFLLIAQGYNLENLPDTVKILQYKKDVFKTLGDLLKASAEPIENVTETSLKD</sequence>
<evidence type="ECO:0000259" key="9">
    <source>
        <dbReference type="PROSITE" id="PS51194"/>
    </source>
</evidence>
<dbReference type="Pfam" id="PF00271">
    <property type="entry name" value="Helicase_C"/>
    <property type="match status" value="1"/>
</dbReference>
<dbReference type="GO" id="GO:0016787">
    <property type="term" value="F:hydrolase activity"/>
    <property type="evidence" value="ECO:0007669"/>
    <property type="project" value="UniProtKB-KW"/>
</dbReference>
<evidence type="ECO:0000313" key="10">
    <source>
        <dbReference type="EMBL" id="KAL0118910.1"/>
    </source>
</evidence>
<evidence type="ECO:0000313" key="11">
    <source>
        <dbReference type="Proteomes" id="UP001430953"/>
    </source>
</evidence>
<dbReference type="PANTHER" id="PTHR18934:SF257">
    <property type="entry name" value="ATP-DEPENDENT RNA HELICASE DHX30"/>
    <property type="match status" value="1"/>
</dbReference>
<dbReference type="Gene3D" id="3.40.50.300">
    <property type="entry name" value="P-loop containing nucleotide triphosphate hydrolases"/>
    <property type="match status" value="2"/>
</dbReference>
<gene>
    <name evidence="10" type="ORF">PUN28_009500</name>
</gene>
<dbReference type="InterPro" id="IPR002464">
    <property type="entry name" value="DNA/RNA_helicase_DEAH_CS"/>
</dbReference>
<evidence type="ECO:0000259" key="8">
    <source>
        <dbReference type="PROSITE" id="PS51192"/>
    </source>
</evidence>
<dbReference type="Proteomes" id="UP001430953">
    <property type="component" value="Unassembled WGS sequence"/>
</dbReference>
<feature type="domain" description="Helicase C-terminal" evidence="9">
    <location>
        <begin position="521"/>
        <end position="693"/>
    </location>
</feature>
<dbReference type="Gene3D" id="3.30.160.20">
    <property type="match status" value="1"/>
</dbReference>
<dbReference type="SUPFAM" id="SSF52540">
    <property type="entry name" value="P-loop containing nucleoside triphosphate hydrolases"/>
    <property type="match status" value="1"/>
</dbReference>
<evidence type="ECO:0000256" key="1">
    <source>
        <dbReference type="ARBA" id="ARBA00012552"/>
    </source>
</evidence>
<dbReference type="GO" id="GO:0005737">
    <property type="term" value="C:cytoplasm"/>
    <property type="evidence" value="ECO:0007669"/>
    <property type="project" value="TreeGrafter"/>
</dbReference>
<keyword evidence="11" id="KW-1185">Reference proteome</keyword>
<dbReference type="Pfam" id="PF00270">
    <property type="entry name" value="DEAD"/>
    <property type="match status" value="1"/>
</dbReference>
<dbReference type="InterPro" id="IPR014001">
    <property type="entry name" value="Helicase_ATP-bd"/>
</dbReference>
<dbReference type="InterPro" id="IPR011545">
    <property type="entry name" value="DEAD/DEAH_box_helicase_dom"/>
</dbReference>
<dbReference type="CDD" id="cd18791">
    <property type="entry name" value="SF2_C_RHA"/>
    <property type="match status" value="1"/>
</dbReference>
<organism evidence="10 11">
    <name type="scientific">Cardiocondyla obscurior</name>
    <dbReference type="NCBI Taxonomy" id="286306"/>
    <lineage>
        <taxon>Eukaryota</taxon>
        <taxon>Metazoa</taxon>
        <taxon>Ecdysozoa</taxon>
        <taxon>Arthropoda</taxon>
        <taxon>Hexapoda</taxon>
        <taxon>Insecta</taxon>
        <taxon>Pterygota</taxon>
        <taxon>Neoptera</taxon>
        <taxon>Endopterygota</taxon>
        <taxon>Hymenoptera</taxon>
        <taxon>Apocrita</taxon>
        <taxon>Aculeata</taxon>
        <taxon>Formicoidea</taxon>
        <taxon>Formicidae</taxon>
        <taxon>Myrmicinae</taxon>
        <taxon>Cardiocondyla</taxon>
    </lineage>
</organism>
<dbReference type="GO" id="GO:0003678">
    <property type="term" value="F:DNA helicase activity"/>
    <property type="evidence" value="ECO:0007669"/>
    <property type="project" value="TreeGrafter"/>
</dbReference>
<dbReference type="PROSITE" id="PS00690">
    <property type="entry name" value="DEAH_ATP_HELICASE"/>
    <property type="match status" value="1"/>
</dbReference>
<evidence type="ECO:0000256" key="6">
    <source>
        <dbReference type="ARBA" id="ARBA00022884"/>
    </source>
</evidence>